<comment type="caution">
    <text evidence="8">The sequence shown here is derived from an EMBL/GenBank/DDBJ whole genome shotgun (WGS) entry which is preliminary data.</text>
</comment>
<proteinExistence type="predicted"/>
<dbReference type="InterPro" id="IPR036514">
    <property type="entry name" value="SGNH_hydro_sf"/>
</dbReference>
<dbReference type="GO" id="GO:0042597">
    <property type="term" value="C:periplasmic space"/>
    <property type="evidence" value="ECO:0007669"/>
    <property type="project" value="UniProtKB-SubCell"/>
</dbReference>
<comment type="pathway">
    <text evidence="2">Glycan biosynthesis; alginate biosynthesis.</text>
</comment>
<evidence type="ECO:0000313" key="8">
    <source>
        <dbReference type="EMBL" id="OGD89298.1"/>
    </source>
</evidence>
<sequence length="413" mass="48397">MLLNKILKVLKKYRFQLVLFIFGLFFSILTVDVYLRITEDKSSDGGQCSSLDKYFHNVMIPNTVCRQISDEWDVEFSINNLGIRDEDLSFYKPDDEYRLVLLGDSFTQGHGVELEDRYSTIIEKRFNENNPNVNINIINLAIFGHSPLTQYLYLKKVGLLFNPDLMMYAFTITDFFDDNKRFEELIFSYPDLGEDAILAKIESGQVEFDFEKINKSAAIEKNQEIEKSKTVYLIKKWLRENIRIYKFTINFIKNTVRDEKENQSLTGDIDHDIYSIIRGDDISEDDWQKLWKIPITNLVNMKKLLEEKNIPFVVIAIPDAIQVSSKEWPGRTLISVDENFSDTREPFEYELTERLNSHDIPTINLLPGFKQSGKFPLYFSQDYHWNKTGHELAAEIIYNYLLNAGYFKLKTSE</sequence>
<accession>A0A1F5GBR4</accession>
<evidence type="ECO:0000256" key="6">
    <source>
        <dbReference type="ARBA" id="ARBA00022841"/>
    </source>
</evidence>
<protein>
    <recommendedName>
        <fullName evidence="7">AlgX/AlgJ SGNH hydrolase-like domain-containing protein</fullName>
    </recommendedName>
</protein>
<reference evidence="8 9" key="1">
    <citation type="journal article" date="2016" name="Nat. Commun.">
        <title>Thousands of microbial genomes shed light on interconnected biogeochemical processes in an aquifer system.</title>
        <authorList>
            <person name="Anantharaman K."/>
            <person name="Brown C.T."/>
            <person name="Hug L.A."/>
            <person name="Sharon I."/>
            <person name="Castelle C.J."/>
            <person name="Probst A.J."/>
            <person name="Thomas B.C."/>
            <person name="Singh A."/>
            <person name="Wilkins M.J."/>
            <person name="Karaoz U."/>
            <person name="Brodie E.L."/>
            <person name="Williams K.H."/>
            <person name="Hubbard S.S."/>
            <person name="Banfield J.F."/>
        </authorList>
    </citation>
    <scope>NUCLEOTIDE SEQUENCE [LARGE SCALE GENOMIC DNA]</scope>
</reference>
<keyword evidence="4" id="KW-0732">Signal</keyword>
<evidence type="ECO:0000313" key="9">
    <source>
        <dbReference type="Proteomes" id="UP000178577"/>
    </source>
</evidence>
<dbReference type="Proteomes" id="UP000178577">
    <property type="component" value="Unassembled WGS sequence"/>
</dbReference>
<evidence type="ECO:0000256" key="5">
    <source>
        <dbReference type="ARBA" id="ARBA00022764"/>
    </source>
</evidence>
<dbReference type="Pfam" id="PF16822">
    <property type="entry name" value="ALGX"/>
    <property type="match status" value="1"/>
</dbReference>
<evidence type="ECO:0000256" key="3">
    <source>
        <dbReference type="ARBA" id="ARBA00022679"/>
    </source>
</evidence>
<organism evidence="8 9">
    <name type="scientific">Candidatus Curtissbacteria bacterium RIFCSPHIGHO2_01_FULL_40_12</name>
    <dbReference type="NCBI Taxonomy" id="1797710"/>
    <lineage>
        <taxon>Bacteria</taxon>
        <taxon>Candidatus Curtissiibacteriota</taxon>
    </lineage>
</organism>
<dbReference type="UniPathway" id="UPA00286"/>
<dbReference type="AlphaFoldDB" id="A0A1F5GBR4"/>
<evidence type="ECO:0000256" key="1">
    <source>
        <dbReference type="ARBA" id="ARBA00004418"/>
    </source>
</evidence>
<evidence type="ECO:0000256" key="4">
    <source>
        <dbReference type="ARBA" id="ARBA00022729"/>
    </source>
</evidence>
<dbReference type="Gene3D" id="3.40.50.1110">
    <property type="entry name" value="SGNH hydrolase"/>
    <property type="match status" value="2"/>
</dbReference>
<dbReference type="GO" id="GO:0042121">
    <property type="term" value="P:alginic acid biosynthetic process"/>
    <property type="evidence" value="ECO:0007669"/>
    <property type="project" value="UniProtKB-UniPathway"/>
</dbReference>
<name>A0A1F5GBR4_9BACT</name>
<dbReference type="InterPro" id="IPR031811">
    <property type="entry name" value="ALGX/ALGJ_SGNH-like"/>
</dbReference>
<evidence type="ECO:0000256" key="2">
    <source>
        <dbReference type="ARBA" id="ARBA00005182"/>
    </source>
</evidence>
<keyword evidence="6" id="KW-0016">Alginate biosynthesis</keyword>
<feature type="domain" description="AlgX/AlgJ SGNH hydrolase-like" evidence="7">
    <location>
        <begin position="298"/>
        <end position="401"/>
    </location>
</feature>
<comment type="subcellular location">
    <subcellularLocation>
        <location evidence="1">Periplasm</location>
    </subcellularLocation>
</comment>
<keyword evidence="3" id="KW-0808">Transferase</keyword>
<evidence type="ECO:0000259" key="7">
    <source>
        <dbReference type="Pfam" id="PF16822"/>
    </source>
</evidence>
<dbReference type="GO" id="GO:0016740">
    <property type="term" value="F:transferase activity"/>
    <property type="evidence" value="ECO:0007669"/>
    <property type="project" value="UniProtKB-KW"/>
</dbReference>
<keyword evidence="5" id="KW-0574">Periplasm</keyword>
<dbReference type="SUPFAM" id="SSF52266">
    <property type="entry name" value="SGNH hydrolase"/>
    <property type="match status" value="1"/>
</dbReference>
<dbReference type="EMBL" id="MFAY01000013">
    <property type="protein sequence ID" value="OGD89298.1"/>
    <property type="molecule type" value="Genomic_DNA"/>
</dbReference>
<gene>
    <name evidence="8" type="ORF">A2693_00510</name>
</gene>